<gene>
    <name evidence="2" type="ORF">GCM10011514_25290</name>
</gene>
<proteinExistence type="predicted"/>
<dbReference type="EMBL" id="BMKK01000005">
    <property type="protein sequence ID" value="GGD60265.1"/>
    <property type="molecule type" value="Genomic_DNA"/>
</dbReference>
<organism evidence="2 3">
    <name type="scientific">Emticicia aquatilis</name>
    <dbReference type="NCBI Taxonomy" id="1537369"/>
    <lineage>
        <taxon>Bacteria</taxon>
        <taxon>Pseudomonadati</taxon>
        <taxon>Bacteroidota</taxon>
        <taxon>Cytophagia</taxon>
        <taxon>Cytophagales</taxon>
        <taxon>Leadbetterellaceae</taxon>
        <taxon>Emticicia</taxon>
    </lineage>
</organism>
<dbReference type="Gene3D" id="3.90.1150.200">
    <property type="match status" value="1"/>
</dbReference>
<keyword evidence="3" id="KW-1185">Reference proteome</keyword>
<dbReference type="SUPFAM" id="SSF159888">
    <property type="entry name" value="YdhG-like"/>
    <property type="match status" value="1"/>
</dbReference>
<dbReference type="RefSeq" id="WP_188766466.1">
    <property type="nucleotide sequence ID" value="NZ_BMKK01000005.1"/>
</dbReference>
<evidence type="ECO:0000313" key="2">
    <source>
        <dbReference type="EMBL" id="GGD60265.1"/>
    </source>
</evidence>
<feature type="domain" description="YdhG-like" evidence="1">
    <location>
        <begin position="22"/>
        <end position="112"/>
    </location>
</feature>
<accession>A0A916YU42</accession>
<dbReference type="InterPro" id="IPR014922">
    <property type="entry name" value="YdhG-like"/>
</dbReference>
<reference evidence="2" key="2">
    <citation type="submission" date="2020-09" db="EMBL/GenBank/DDBJ databases">
        <authorList>
            <person name="Sun Q."/>
            <person name="Zhou Y."/>
        </authorList>
    </citation>
    <scope>NUCLEOTIDE SEQUENCE</scope>
    <source>
        <strain evidence="2">CGMCC 1.15958</strain>
    </source>
</reference>
<name>A0A916YU42_9BACT</name>
<evidence type="ECO:0000259" key="1">
    <source>
        <dbReference type="Pfam" id="PF08818"/>
    </source>
</evidence>
<evidence type="ECO:0000313" key="3">
    <source>
        <dbReference type="Proteomes" id="UP000609064"/>
    </source>
</evidence>
<comment type="caution">
    <text evidence="2">The sequence shown here is derived from an EMBL/GenBank/DDBJ whole genome shotgun (WGS) entry which is preliminary data.</text>
</comment>
<protein>
    <recommendedName>
        <fullName evidence="1">YdhG-like domain-containing protein</fullName>
    </recommendedName>
</protein>
<dbReference type="Proteomes" id="UP000609064">
    <property type="component" value="Unassembled WGS sequence"/>
</dbReference>
<reference evidence="2" key="1">
    <citation type="journal article" date="2014" name="Int. J. Syst. Evol. Microbiol.">
        <title>Complete genome sequence of Corynebacterium casei LMG S-19264T (=DSM 44701T), isolated from a smear-ripened cheese.</title>
        <authorList>
            <consortium name="US DOE Joint Genome Institute (JGI-PGF)"/>
            <person name="Walter F."/>
            <person name="Albersmeier A."/>
            <person name="Kalinowski J."/>
            <person name="Ruckert C."/>
        </authorList>
    </citation>
    <scope>NUCLEOTIDE SEQUENCE</scope>
    <source>
        <strain evidence="2">CGMCC 1.15958</strain>
    </source>
</reference>
<dbReference type="Pfam" id="PF08818">
    <property type="entry name" value="DUF1801"/>
    <property type="match status" value="1"/>
</dbReference>
<dbReference type="AlphaFoldDB" id="A0A916YU42"/>
<sequence length="121" mass="13716">MEKKTYQNIDQYIADYSPEVGEILNQIRSCIKEVAPNAQETISYNMPAFKQGKVLVYFAAFKNHIGFYALPSGNVAFQEALSKYKVGKGSIQFPLNQPMPFELIKQMVAFRVEEVENGAKK</sequence>